<evidence type="ECO:0000313" key="2">
    <source>
        <dbReference type="EMBL" id="EHN10753.1"/>
    </source>
</evidence>
<protein>
    <recommendedName>
        <fullName evidence="4">DUF4386 family protein</fullName>
    </recommendedName>
</protein>
<accession>H0E6G4</accession>
<organism evidence="2 3">
    <name type="scientific">Patulibacter medicamentivorans</name>
    <dbReference type="NCBI Taxonomy" id="1097667"/>
    <lineage>
        <taxon>Bacteria</taxon>
        <taxon>Bacillati</taxon>
        <taxon>Actinomycetota</taxon>
        <taxon>Thermoleophilia</taxon>
        <taxon>Solirubrobacterales</taxon>
        <taxon>Patulibacteraceae</taxon>
        <taxon>Patulibacter</taxon>
    </lineage>
</organism>
<feature type="transmembrane region" description="Helical" evidence="1">
    <location>
        <begin position="87"/>
        <end position="109"/>
    </location>
</feature>
<comment type="caution">
    <text evidence="2">The sequence shown here is derived from an EMBL/GenBank/DDBJ whole genome shotgun (WGS) entry which is preliminary data.</text>
</comment>
<dbReference type="AlphaFoldDB" id="H0E6G4"/>
<gene>
    <name evidence="2" type="ORF">PAI11_24140</name>
</gene>
<dbReference type="RefSeq" id="WP_007575335.1">
    <property type="nucleotide sequence ID" value="NZ_AGUD01000203.1"/>
</dbReference>
<keyword evidence="1" id="KW-1133">Transmembrane helix</keyword>
<feature type="transmembrane region" description="Helical" evidence="1">
    <location>
        <begin position="138"/>
        <end position="158"/>
    </location>
</feature>
<feature type="transmembrane region" description="Helical" evidence="1">
    <location>
        <begin position="53"/>
        <end position="75"/>
    </location>
</feature>
<sequence>MSSRTTDGRSAATTAALLAGPIVMTAGMAATPWESENEITAYQAALAASPDQTQIAAVLLFFGYALMGLAFLSVLRRAGGAPRALRIPAATLAFCGATMLPGLVVVDFYDLALIQSLPAEQAAAVGERAGDYGLQPVMQVPAVAGLLLGGILVMLCAWRSGLVGGWAPALVAAGLVASFAVFSGVTMVAGASCSVVAYGGIALRLRSARIPSSPPAARPATA</sequence>
<evidence type="ECO:0008006" key="4">
    <source>
        <dbReference type="Google" id="ProtNLM"/>
    </source>
</evidence>
<keyword evidence="1" id="KW-0472">Membrane</keyword>
<reference evidence="2 3" key="1">
    <citation type="journal article" date="2013" name="Biodegradation">
        <title>Quantitative proteomic analysis of ibuprofen-degrading Patulibacter sp. strain I11.</title>
        <authorList>
            <person name="Almeida B."/>
            <person name="Kjeldal H."/>
            <person name="Lolas I."/>
            <person name="Knudsen A.D."/>
            <person name="Carvalho G."/>
            <person name="Nielsen K.L."/>
            <person name="Barreto Crespo M.T."/>
            <person name="Stensballe A."/>
            <person name="Nielsen J.L."/>
        </authorList>
    </citation>
    <scope>NUCLEOTIDE SEQUENCE [LARGE SCALE GENOMIC DNA]</scope>
    <source>
        <strain evidence="2 3">I11</strain>
    </source>
</reference>
<evidence type="ECO:0000313" key="3">
    <source>
        <dbReference type="Proteomes" id="UP000005143"/>
    </source>
</evidence>
<name>H0E6G4_9ACTN</name>
<keyword evidence="1" id="KW-0812">Transmembrane</keyword>
<proteinExistence type="predicted"/>
<keyword evidence="3" id="KW-1185">Reference proteome</keyword>
<evidence type="ECO:0000256" key="1">
    <source>
        <dbReference type="SAM" id="Phobius"/>
    </source>
</evidence>
<feature type="transmembrane region" description="Helical" evidence="1">
    <location>
        <begin position="165"/>
        <end position="182"/>
    </location>
</feature>
<dbReference type="Proteomes" id="UP000005143">
    <property type="component" value="Unassembled WGS sequence"/>
</dbReference>
<dbReference type="EMBL" id="AGUD01000203">
    <property type="protein sequence ID" value="EHN10753.1"/>
    <property type="molecule type" value="Genomic_DNA"/>
</dbReference>